<name>A0A8H5EVZ3_9AGAR</name>
<dbReference type="InterPro" id="IPR011990">
    <property type="entry name" value="TPR-like_helical_dom_sf"/>
</dbReference>
<feature type="region of interest" description="Disordered" evidence="1">
    <location>
        <begin position="838"/>
        <end position="886"/>
    </location>
</feature>
<dbReference type="Gene3D" id="1.25.40.10">
    <property type="entry name" value="Tetratricopeptide repeat domain"/>
    <property type="match status" value="1"/>
</dbReference>
<evidence type="ECO:0000256" key="1">
    <source>
        <dbReference type="SAM" id="MobiDB-lite"/>
    </source>
</evidence>
<gene>
    <name evidence="2" type="ORF">D9611_007102</name>
</gene>
<feature type="region of interest" description="Disordered" evidence="1">
    <location>
        <begin position="898"/>
        <end position="981"/>
    </location>
</feature>
<reference evidence="2 3" key="1">
    <citation type="journal article" date="2020" name="ISME J.">
        <title>Uncovering the hidden diversity of litter-decomposition mechanisms in mushroom-forming fungi.</title>
        <authorList>
            <person name="Floudas D."/>
            <person name="Bentzer J."/>
            <person name="Ahren D."/>
            <person name="Johansson T."/>
            <person name="Persson P."/>
            <person name="Tunlid A."/>
        </authorList>
    </citation>
    <scope>NUCLEOTIDE SEQUENCE [LARGE SCALE GENOMIC DNA]</scope>
    <source>
        <strain evidence="2 3">CBS 175.51</strain>
    </source>
</reference>
<feature type="compositionally biased region" description="Polar residues" evidence="1">
    <location>
        <begin position="129"/>
        <end position="160"/>
    </location>
</feature>
<keyword evidence="3" id="KW-1185">Reference proteome</keyword>
<feature type="compositionally biased region" description="Basic residues" evidence="1">
    <location>
        <begin position="969"/>
        <end position="981"/>
    </location>
</feature>
<feature type="compositionally biased region" description="Pro residues" evidence="1">
    <location>
        <begin position="69"/>
        <end position="80"/>
    </location>
</feature>
<feature type="compositionally biased region" description="Polar residues" evidence="1">
    <location>
        <begin position="854"/>
        <end position="868"/>
    </location>
</feature>
<sequence>MATTHRSDFDSRHSISPKVCAHFTLPETFLILALEQSKAVPDTSRSTAVLMQHEANRAISTPSPVAYRFPPPDPTSPPRPSFSVAPPLMNGSGKSSAQAPFAAAAPTKPAGACPLGPKDSSARHESGVQPVTSSSHASALDNGASSHQQWTRRSSSSPQESAMRGYDNEDTSPRHHEDVYEREMKLKCMAYPLAIPSTIRIGDVGLFKPNGSFHKHFNILEPSELPPYFNPLNTPIRPDDTCTYLEFEPHSFITSASIERCDDYPAPTVGTRFRSSAAEGTILSLPAGALRTEIKEISKFRDFIALNADNWARYLRDLGDRVGELRLITGQLTAPYWGIASFERNTDINLTLSYSQSAEKEARYTWNAPPSVRTTLSGKIRFSRPSDTLAVTSFTITPRGSGPPSAKVLSEDRMQEDPVAIIRHPCDYINERLLALSDKKFPDEALLIQRVFSSNELCHDEGIAFLRWKPKRVETASAADLLKEIDILRDTLDEIGDSNLVKRADCLHSITSNILTYLKVSKNKDPRDSSFLLSIAMSNVVEEAKILSEIKRETAPSLHLFASTMWAKYVITGESKLLEQAISYWHKALDIDSNYADSMNELATALWTRFTRYNQPQDLNEVIVLYRGLLFSQISNNPLYIQWLNGIGLALWERYKRTKSMNDMDHAISYFRQASVSYPTPCDPFILSNLGNILMAKAKAIKDTTESDEAISCYRRALDSVTPLHPNRSAFLTNLGDALCYRYSRRCLIADLNEALRCYERALDLPSPHHRDRVSLLVLYAERLQQRYSSTNEIEDLAEVVKRLSEAKRLASPSHPKYALVVESLALAQRELDSLDRHRSDFASPPPSSAASPTVEQSHIPTLRPTQWSPAPGAVASGSGGAYRDSPKTFRIVARSQTMKPYPSHRPRHGSSASDSENEEPRGTTKGNGSFLPHPHVLAPGASVLGHGHGHVNGHPGTRSKSPQYHRGPNTRRHHTMPGLP</sequence>
<protein>
    <recommendedName>
        <fullName evidence="4">TPR-like protein</fullName>
    </recommendedName>
</protein>
<proteinExistence type="predicted"/>
<dbReference type="SUPFAM" id="SSF81901">
    <property type="entry name" value="HCP-like"/>
    <property type="match status" value="1"/>
</dbReference>
<dbReference type="Proteomes" id="UP000541558">
    <property type="component" value="Unassembled WGS sequence"/>
</dbReference>
<dbReference type="OrthoDB" id="3030604at2759"/>
<comment type="caution">
    <text evidence="2">The sequence shown here is derived from an EMBL/GenBank/DDBJ whole genome shotgun (WGS) entry which is preliminary data.</text>
</comment>
<dbReference type="EMBL" id="JAACJK010000221">
    <property type="protein sequence ID" value="KAF5314635.1"/>
    <property type="molecule type" value="Genomic_DNA"/>
</dbReference>
<feature type="region of interest" description="Disordered" evidence="1">
    <location>
        <begin position="61"/>
        <end position="178"/>
    </location>
</feature>
<accession>A0A8H5EVZ3</accession>
<feature type="compositionally biased region" description="Low complexity" evidence="1">
    <location>
        <begin position="97"/>
        <end position="114"/>
    </location>
</feature>
<evidence type="ECO:0000313" key="2">
    <source>
        <dbReference type="EMBL" id="KAF5314635.1"/>
    </source>
</evidence>
<organism evidence="2 3">
    <name type="scientific">Ephemerocybe angulata</name>
    <dbReference type="NCBI Taxonomy" id="980116"/>
    <lineage>
        <taxon>Eukaryota</taxon>
        <taxon>Fungi</taxon>
        <taxon>Dikarya</taxon>
        <taxon>Basidiomycota</taxon>
        <taxon>Agaricomycotina</taxon>
        <taxon>Agaricomycetes</taxon>
        <taxon>Agaricomycetidae</taxon>
        <taxon>Agaricales</taxon>
        <taxon>Agaricineae</taxon>
        <taxon>Psathyrellaceae</taxon>
        <taxon>Ephemerocybe</taxon>
    </lineage>
</organism>
<dbReference type="AlphaFoldDB" id="A0A8H5EVZ3"/>
<evidence type="ECO:0008006" key="4">
    <source>
        <dbReference type="Google" id="ProtNLM"/>
    </source>
</evidence>
<evidence type="ECO:0000313" key="3">
    <source>
        <dbReference type="Proteomes" id="UP000541558"/>
    </source>
</evidence>